<sequence>MCGPPEAYTLPSPVFCLLLHLFYRGLRPSSGVRRGTCLSPQHPNFLARRSGCGLPSGGLGVPENRLRPQPFPPV</sequence>
<protein>
    <recommendedName>
        <fullName evidence="3">Secreted protein</fullName>
    </recommendedName>
</protein>
<reference evidence="1 2" key="1">
    <citation type="journal article" date="2021" name="Elife">
        <title>Chloroplast acquisition without the gene transfer in kleptoplastic sea slugs, Plakobranchus ocellatus.</title>
        <authorList>
            <person name="Maeda T."/>
            <person name="Takahashi S."/>
            <person name="Yoshida T."/>
            <person name="Shimamura S."/>
            <person name="Takaki Y."/>
            <person name="Nagai Y."/>
            <person name="Toyoda A."/>
            <person name="Suzuki Y."/>
            <person name="Arimoto A."/>
            <person name="Ishii H."/>
            <person name="Satoh N."/>
            <person name="Nishiyama T."/>
            <person name="Hasebe M."/>
            <person name="Maruyama T."/>
            <person name="Minagawa J."/>
            <person name="Obokata J."/>
            <person name="Shigenobu S."/>
        </authorList>
    </citation>
    <scope>NUCLEOTIDE SEQUENCE [LARGE SCALE GENOMIC DNA]</scope>
</reference>
<dbReference type="Proteomes" id="UP000735302">
    <property type="component" value="Unassembled WGS sequence"/>
</dbReference>
<evidence type="ECO:0008006" key="3">
    <source>
        <dbReference type="Google" id="ProtNLM"/>
    </source>
</evidence>
<gene>
    <name evidence="1" type="ORF">PoB_001955000</name>
</gene>
<comment type="caution">
    <text evidence="1">The sequence shown here is derived from an EMBL/GenBank/DDBJ whole genome shotgun (WGS) entry which is preliminary data.</text>
</comment>
<keyword evidence="2" id="KW-1185">Reference proteome</keyword>
<evidence type="ECO:0000313" key="2">
    <source>
        <dbReference type="Proteomes" id="UP000735302"/>
    </source>
</evidence>
<dbReference type="AlphaFoldDB" id="A0AAV3ZD26"/>
<evidence type="ECO:0000313" key="1">
    <source>
        <dbReference type="EMBL" id="GFN93044.1"/>
    </source>
</evidence>
<organism evidence="1 2">
    <name type="scientific">Plakobranchus ocellatus</name>
    <dbReference type="NCBI Taxonomy" id="259542"/>
    <lineage>
        <taxon>Eukaryota</taxon>
        <taxon>Metazoa</taxon>
        <taxon>Spiralia</taxon>
        <taxon>Lophotrochozoa</taxon>
        <taxon>Mollusca</taxon>
        <taxon>Gastropoda</taxon>
        <taxon>Heterobranchia</taxon>
        <taxon>Euthyneura</taxon>
        <taxon>Panpulmonata</taxon>
        <taxon>Sacoglossa</taxon>
        <taxon>Placobranchoidea</taxon>
        <taxon>Plakobranchidae</taxon>
        <taxon>Plakobranchus</taxon>
    </lineage>
</organism>
<name>A0AAV3ZD26_9GAST</name>
<dbReference type="EMBL" id="BLXT01002310">
    <property type="protein sequence ID" value="GFN93044.1"/>
    <property type="molecule type" value="Genomic_DNA"/>
</dbReference>
<proteinExistence type="predicted"/>
<accession>A0AAV3ZD26</accession>